<dbReference type="Proteomes" id="UP001386955">
    <property type="component" value="Unassembled WGS sequence"/>
</dbReference>
<feature type="compositionally biased region" description="Polar residues" evidence="1">
    <location>
        <begin position="34"/>
        <end position="48"/>
    </location>
</feature>
<dbReference type="EMBL" id="JAYMYS010000004">
    <property type="protein sequence ID" value="KAK7396807.1"/>
    <property type="molecule type" value="Genomic_DNA"/>
</dbReference>
<dbReference type="AlphaFoldDB" id="A0AAN9XL16"/>
<comment type="caution">
    <text evidence="2">The sequence shown here is derived from an EMBL/GenBank/DDBJ whole genome shotgun (WGS) entry which is preliminary data.</text>
</comment>
<name>A0AAN9XL16_PSOTE</name>
<organism evidence="2 3">
    <name type="scientific">Psophocarpus tetragonolobus</name>
    <name type="common">Winged bean</name>
    <name type="synonym">Dolichos tetragonolobus</name>
    <dbReference type="NCBI Taxonomy" id="3891"/>
    <lineage>
        <taxon>Eukaryota</taxon>
        <taxon>Viridiplantae</taxon>
        <taxon>Streptophyta</taxon>
        <taxon>Embryophyta</taxon>
        <taxon>Tracheophyta</taxon>
        <taxon>Spermatophyta</taxon>
        <taxon>Magnoliopsida</taxon>
        <taxon>eudicotyledons</taxon>
        <taxon>Gunneridae</taxon>
        <taxon>Pentapetalae</taxon>
        <taxon>rosids</taxon>
        <taxon>fabids</taxon>
        <taxon>Fabales</taxon>
        <taxon>Fabaceae</taxon>
        <taxon>Papilionoideae</taxon>
        <taxon>50 kb inversion clade</taxon>
        <taxon>NPAAA clade</taxon>
        <taxon>indigoferoid/millettioid clade</taxon>
        <taxon>Phaseoleae</taxon>
        <taxon>Psophocarpus</taxon>
    </lineage>
</organism>
<sequence length="128" mass="15004">MGRNHKSRARQQPTRKRSRCGPKKSSGFPKLKENQQNLQLTPKKNNNCPVERRGAIQQLNEKITRGEVEKSQDMEVDFNRNPKKLVKGKMAEAGNQPCQKLVKGKIWRWKKAKEGSREGRWKKVKIWR</sequence>
<evidence type="ECO:0000313" key="3">
    <source>
        <dbReference type="Proteomes" id="UP001386955"/>
    </source>
</evidence>
<protein>
    <submittedName>
        <fullName evidence="2">Uncharacterized protein</fullName>
    </submittedName>
</protein>
<proteinExistence type="predicted"/>
<feature type="compositionally biased region" description="Basic residues" evidence="1">
    <location>
        <begin position="1"/>
        <end position="22"/>
    </location>
</feature>
<evidence type="ECO:0000313" key="2">
    <source>
        <dbReference type="EMBL" id="KAK7396807.1"/>
    </source>
</evidence>
<evidence type="ECO:0000256" key="1">
    <source>
        <dbReference type="SAM" id="MobiDB-lite"/>
    </source>
</evidence>
<feature type="region of interest" description="Disordered" evidence="1">
    <location>
        <begin position="1"/>
        <end position="48"/>
    </location>
</feature>
<accession>A0AAN9XL16</accession>
<reference evidence="2 3" key="1">
    <citation type="submission" date="2024-01" db="EMBL/GenBank/DDBJ databases">
        <title>The genomes of 5 underutilized Papilionoideae crops provide insights into root nodulation and disease resistanc.</title>
        <authorList>
            <person name="Jiang F."/>
        </authorList>
    </citation>
    <scope>NUCLEOTIDE SEQUENCE [LARGE SCALE GENOMIC DNA]</scope>
    <source>
        <strain evidence="2">DUOXIRENSHENG_FW03</strain>
        <tissue evidence="2">Leaves</tissue>
    </source>
</reference>
<keyword evidence="3" id="KW-1185">Reference proteome</keyword>
<gene>
    <name evidence="2" type="ORF">VNO78_17966</name>
</gene>